<proteinExistence type="inferred from homology"/>
<dbReference type="RefSeq" id="WP_354694626.1">
    <property type="nucleotide sequence ID" value="NZ_JAZHOG010000003.1"/>
</dbReference>
<evidence type="ECO:0000313" key="15">
    <source>
        <dbReference type="EMBL" id="MEJ8567005.1"/>
    </source>
</evidence>
<keyword evidence="8 12" id="KW-0798">TonB box</keyword>
<evidence type="ECO:0000256" key="4">
    <source>
        <dbReference type="ARBA" id="ARBA00022496"/>
    </source>
</evidence>
<dbReference type="Gene3D" id="2.40.170.20">
    <property type="entry name" value="TonB-dependent receptor, beta-barrel domain"/>
    <property type="match status" value="1"/>
</dbReference>
<evidence type="ECO:0000256" key="1">
    <source>
        <dbReference type="ARBA" id="ARBA00004571"/>
    </source>
</evidence>
<comment type="subcellular location">
    <subcellularLocation>
        <location evidence="1 11">Cell outer membrane</location>
        <topology evidence="1 11">Multi-pass membrane protein</topology>
    </subcellularLocation>
</comment>
<dbReference type="Pfam" id="PF07715">
    <property type="entry name" value="Plug"/>
    <property type="match status" value="1"/>
</dbReference>
<keyword evidence="7" id="KW-0406">Ion transport</keyword>
<dbReference type="PROSITE" id="PS52016">
    <property type="entry name" value="TONB_DEPENDENT_REC_3"/>
    <property type="match status" value="1"/>
</dbReference>
<dbReference type="SUPFAM" id="SSF56935">
    <property type="entry name" value="Porins"/>
    <property type="match status" value="1"/>
</dbReference>
<dbReference type="AlphaFoldDB" id="A0AAW9RF12"/>
<dbReference type="InterPro" id="IPR000531">
    <property type="entry name" value="Beta-barrel_TonB"/>
</dbReference>
<evidence type="ECO:0000256" key="11">
    <source>
        <dbReference type="PROSITE-ProRule" id="PRU01360"/>
    </source>
</evidence>
<keyword evidence="16" id="KW-1185">Reference proteome</keyword>
<dbReference type="InterPro" id="IPR039426">
    <property type="entry name" value="TonB-dep_rcpt-like"/>
</dbReference>
<dbReference type="CDD" id="cd01347">
    <property type="entry name" value="ligand_gated_channel"/>
    <property type="match status" value="1"/>
</dbReference>
<dbReference type="EMBL" id="JAZHOG010000003">
    <property type="protein sequence ID" value="MEJ8567005.1"/>
    <property type="molecule type" value="Genomic_DNA"/>
</dbReference>
<evidence type="ECO:0000256" key="9">
    <source>
        <dbReference type="ARBA" id="ARBA00023136"/>
    </source>
</evidence>
<sequence length="732" mass="81208">MFVGVLVAAPVSAAVLEEVVVTARKRVESTQEIATSITTFTGDQAAALGIKRSTDLAKLTPGLNAKYSVGLESPIFTMRGVGLNDYSSINNPSVGVYVDDVFIPFIPMMNSQVYDIERIEILKGPQGTLYGRNTTGGAIKFVSRKPTAEKDFRARLDYGSWETIELEAAGGGAITDTLNVRVAGLTRQRDSGYQYNRLTDEKVGNQSRLAARVILDWNPTESFNAQLNLHAGRDESDAALREHVGFTDPVTGETPCPAVLAGLRGDENGNCVDTTGYADNDDDPYASDINNRFGDEVSNQSHGGSLVLNWDLPRATLVSVTGYDEFTQDLVDDTDAAPTTQFETIRREEIDVLQQELRLVSDDSWGFDWLVGFFFSDDQIRAVNTQAVDDLYGSVVRVSNDQETTSYALFANVEWPFAERWSLTGGIRLTTEEKRRQTVSEDLNPYGTSVLNPTDGPFVYVVDDTTIDDDDVSGNIGLTYHPNDDVMLYATASRGFKSGGFKGNISFNRFQVGPYDPEELFAYEIGFKSMLLDNSLMFNAAAYYYDWRDFQAYSLVQLEIPVVVLTNAGDAEVKGFEADVMWRPTENLELGAGINWMNGEIVEFDALEGGQDNTGKQLANAPDRMISAIGKYYFPDFSERFDAYVQATATYQSKVFFEIQNNPVNSESGYWLADLQIGFTTKDGKWDAAFWARNLFDKAYIAEARYVDLRVFPNANTYGEPRSVGVSVNYRY</sequence>
<dbReference type="PANTHER" id="PTHR32552:SF81">
    <property type="entry name" value="TONB-DEPENDENT OUTER MEMBRANE RECEPTOR"/>
    <property type="match status" value="1"/>
</dbReference>
<evidence type="ECO:0000259" key="13">
    <source>
        <dbReference type="Pfam" id="PF00593"/>
    </source>
</evidence>
<dbReference type="GO" id="GO:0006826">
    <property type="term" value="P:iron ion transport"/>
    <property type="evidence" value="ECO:0007669"/>
    <property type="project" value="UniProtKB-KW"/>
</dbReference>
<accession>A0AAW9RF12</accession>
<keyword evidence="3 11" id="KW-1134">Transmembrane beta strand</keyword>
<evidence type="ECO:0000256" key="5">
    <source>
        <dbReference type="ARBA" id="ARBA00022692"/>
    </source>
</evidence>
<keyword evidence="15" id="KW-0675">Receptor</keyword>
<evidence type="ECO:0000313" key="16">
    <source>
        <dbReference type="Proteomes" id="UP001359886"/>
    </source>
</evidence>
<name>A0AAW9RF12_9GAMM</name>
<evidence type="ECO:0000259" key="14">
    <source>
        <dbReference type="Pfam" id="PF07715"/>
    </source>
</evidence>
<keyword evidence="2 11" id="KW-0813">Transport</keyword>
<keyword evidence="9 11" id="KW-0472">Membrane</keyword>
<dbReference type="GO" id="GO:0009279">
    <property type="term" value="C:cell outer membrane"/>
    <property type="evidence" value="ECO:0007669"/>
    <property type="project" value="UniProtKB-SubCell"/>
</dbReference>
<evidence type="ECO:0000256" key="7">
    <source>
        <dbReference type="ARBA" id="ARBA00023065"/>
    </source>
</evidence>
<dbReference type="PANTHER" id="PTHR32552">
    <property type="entry name" value="FERRICHROME IRON RECEPTOR-RELATED"/>
    <property type="match status" value="1"/>
</dbReference>
<comment type="caution">
    <text evidence="15">The sequence shown here is derived from an EMBL/GenBank/DDBJ whole genome shotgun (WGS) entry which is preliminary data.</text>
</comment>
<evidence type="ECO:0000256" key="8">
    <source>
        <dbReference type="ARBA" id="ARBA00023077"/>
    </source>
</evidence>
<keyword evidence="6" id="KW-0408">Iron</keyword>
<dbReference type="Proteomes" id="UP001359886">
    <property type="component" value="Unassembled WGS sequence"/>
</dbReference>
<keyword evidence="10 11" id="KW-0998">Cell outer membrane</keyword>
<comment type="similarity">
    <text evidence="11 12">Belongs to the TonB-dependent receptor family.</text>
</comment>
<dbReference type="InterPro" id="IPR012910">
    <property type="entry name" value="Plug_dom"/>
</dbReference>
<evidence type="ECO:0000256" key="10">
    <source>
        <dbReference type="ARBA" id="ARBA00023237"/>
    </source>
</evidence>
<feature type="domain" description="TonB-dependent receptor plug" evidence="14">
    <location>
        <begin position="30"/>
        <end position="138"/>
    </location>
</feature>
<organism evidence="15 16">
    <name type="scientific">Elongatibacter sediminis</name>
    <dbReference type="NCBI Taxonomy" id="3119006"/>
    <lineage>
        <taxon>Bacteria</taxon>
        <taxon>Pseudomonadati</taxon>
        <taxon>Pseudomonadota</taxon>
        <taxon>Gammaproteobacteria</taxon>
        <taxon>Chromatiales</taxon>
        <taxon>Wenzhouxiangellaceae</taxon>
        <taxon>Elongatibacter</taxon>
    </lineage>
</organism>
<protein>
    <submittedName>
        <fullName evidence="15">TonB-dependent receptor</fullName>
    </submittedName>
</protein>
<reference evidence="15 16" key="1">
    <citation type="submission" date="2024-02" db="EMBL/GenBank/DDBJ databases">
        <title>A novel Wenzhouxiangellaceae bacterium, isolated from coastal sediments.</title>
        <authorList>
            <person name="Du Z.-J."/>
            <person name="Ye Y.-Q."/>
            <person name="Zhang X.-Y."/>
        </authorList>
    </citation>
    <scope>NUCLEOTIDE SEQUENCE [LARGE SCALE GENOMIC DNA]</scope>
    <source>
        <strain evidence="15 16">CH-27</strain>
    </source>
</reference>
<evidence type="ECO:0000256" key="6">
    <source>
        <dbReference type="ARBA" id="ARBA00023004"/>
    </source>
</evidence>
<gene>
    <name evidence="15" type="ORF">V3330_05160</name>
</gene>
<evidence type="ECO:0000256" key="12">
    <source>
        <dbReference type="RuleBase" id="RU003357"/>
    </source>
</evidence>
<evidence type="ECO:0000256" key="3">
    <source>
        <dbReference type="ARBA" id="ARBA00022452"/>
    </source>
</evidence>
<keyword evidence="4" id="KW-0410">Iron transport</keyword>
<feature type="domain" description="TonB-dependent receptor-like beta-barrel" evidence="13">
    <location>
        <begin position="276"/>
        <end position="695"/>
    </location>
</feature>
<dbReference type="Pfam" id="PF00593">
    <property type="entry name" value="TonB_dep_Rec_b-barrel"/>
    <property type="match status" value="1"/>
</dbReference>
<dbReference type="InterPro" id="IPR036942">
    <property type="entry name" value="Beta-barrel_TonB_sf"/>
</dbReference>
<keyword evidence="5 11" id="KW-0812">Transmembrane</keyword>
<evidence type="ECO:0000256" key="2">
    <source>
        <dbReference type="ARBA" id="ARBA00022448"/>
    </source>
</evidence>